<dbReference type="EMBL" id="JANAWD010000492">
    <property type="protein sequence ID" value="KAJ3478689.1"/>
    <property type="molecule type" value="Genomic_DNA"/>
</dbReference>
<evidence type="ECO:0000313" key="3">
    <source>
        <dbReference type="Proteomes" id="UP001212997"/>
    </source>
</evidence>
<reference evidence="2" key="1">
    <citation type="submission" date="2022-07" db="EMBL/GenBank/DDBJ databases">
        <title>Genome Sequence of Physisporinus lineatus.</title>
        <authorList>
            <person name="Buettner E."/>
        </authorList>
    </citation>
    <scope>NUCLEOTIDE SEQUENCE</scope>
    <source>
        <strain evidence="2">VT162</strain>
    </source>
</reference>
<dbReference type="InterPro" id="IPR046528">
    <property type="entry name" value="DUF6593"/>
</dbReference>
<feature type="domain" description="DUF6593" evidence="1">
    <location>
        <begin position="28"/>
        <end position="188"/>
    </location>
</feature>
<evidence type="ECO:0000259" key="1">
    <source>
        <dbReference type="Pfam" id="PF20236"/>
    </source>
</evidence>
<keyword evidence="3" id="KW-1185">Reference proteome</keyword>
<comment type="caution">
    <text evidence="2">The sequence shown here is derived from an EMBL/GenBank/DDBJ whole genome shotgun (WGS) entry which is preliminary data.</text>
</comment>
<accession>A0AAD5UXE9</accession>
<dbReference type="Proteomes" id="UP001212997">
    <property type="component" value="Unassembled WGS sequence"/>
</dbReference>
<proteinExistence type="predicted"/>
<organism evidence="2 3">
    <name type="scientific">Meripilus lineatus</name>
    <dbReference type="NCBI Taxonomy" id="2056292"/>
    <lineage>
        <taxon>Eukaryota</taxon>
        <taxon>Fungi</taxon>
        <taxon>Dikarya</taxon>
        <taxon>Basidiomycota</taxon>
        <taxon>Agaricomycotina</taxon>
        <taxon>Agaricomycetes</taxon>
        <taxon>Polyporales</taxon>
        <taxon>Meripilaceae</taxon>
        <taxon>Meripilus</taxon>
    </lineage>
</organism>
<dbReference type="Pfam" id="PF20236">
    <property type="entry name" value="DUF6593"/>
    <property type="match status" value="1"/>
</dbReference>
<evidence type="ECO:0000313" key="2">
    <source>
        <dbReference type="EMBL" id="KAJ3478689.1"/>
    </source>
</evidence>
<gene>
    <name evidence="2" type="ORF">NLI96_g9595</name>
</gene>
<dbReference type="AlphaFoldDB" id="A0AAD5UXE9"/>
<sequence>MDSQVTLIDIPIVEAASPGRTVLEFCADDVHNTVVRIRGERGRLYTVESTKDISATKVYRTNSGFEPEVVALITRNNVLPDQVAFSGGQAIRIGKFLKSSALSNFPATMEVDGRKYIWKRNIVDPLTVCMFSTDSISKPLAWFCKSQRRLLNDQMSTTPAYLEIDNEVIGARDLVFVACIILEHRLRMLAKTSGIVR</sequence>
<name>A0AAD5UXE9_9APHY</name>
<protein>
    <recommendedName>
        <fullName evidence="1">DUF6593 domain-containing protein</fullName>
    </recommendedName>
</protein>